<feature type="region of interest" description="Disordered" evidence="3">
    <location>
        <begin position="2044"/>
        <end position="2115"/>
    </location>
</feature>
<feature type="compositionally biased region" description="Basic and acidic residues" evidence="3">
    <location>
        <begin position="1833"/>
        <end position="1845"/>
    </location>
</feature>
<comment type="subcellular location">
    <subcellularLocation>
        <location evidence="1">Nucleus</location>
    </subcellularLocation>
</comment>
<feature type="domain" description="ELYS beta-propeller" evidence="5">
    <location>
        <begin position="1"/>
        <end position="488"/>
    </location>
</feature>
<organism evidence="6 7">
    <name type="scientific">Acipenser oxyrinchus oxyrinchus</name>
    <dbReference type="NCBI Taxonomy" id="40147"/>
    <lineage>
        <taxon>Eukaryota</taxon>
        <taxon>Metazoa</taxon>
        <taxon>Chordata</taxon>
        <taxon>Craniata</taxon>
        <taxon>Vertebrata</taxon>
        <taxon>Euteleostomi</taxon>
        <taxon>Actinopterygii</taxon>
        <taxon>Chondrostei</taxon>
        <taxon>Acipenseriformes</taxon>
        <taxon>Acipenseridae</taxon>
        <taxon>Acipenser</taxon>
    </lineage>
</organism>
<evidence type="ECO:0000313" key="7">
    <source>
        <dbReference type="Proteomes" id="UP001230051"/>
    </source>
</evidence>
<name>A0AAD8GCE1_ACIOX</name>
<evidence type="ECO:0000256" key="2">
    <source>
        <dbReference type="ARBA" id="ARBA00023242"/>
    </source>
</evidence>
<dbReference type="PANTHER" id="PTHR21583:SF8">
    <property type="entry name" value="PROTEIN ELYS"/>
    <property type="match status" value="1"/>
</dbReference>
<keyword evidence="7" id="KW-1185">Reference proteome</keyword>
<feature type="compositionally biased region" description="Polar residues" evidence="3">
    <location>
        <begin position="1200"/>
        <end position="1218"/>
    </location>
</feature>
<accession>A0AAD8GCE1</accession>
<protein>
    <submittedName>
        <fullName evidence="6">Protein ELYS-like isoform X2</fullName>
    </submittedName>
</protein>
<comment type="caution">
    <text evidence="6">The sequence shown here is derived from an EMBL/GenBank/DDBJ whole genome shotgun (WGS) entry which is preliminary data.</text>
</comment>
<feature type="region of interest" description="Disordered" evidence="3">
    <location>
        <begin position="1196"/>
        <end position="1222"/>
    </location>
</feature>
<proteinExistence type="predicted"/>
<dbReference type="InterPro" id="IPR025151">
    <property type="entry name" value="ELYS_dom"/>
</dbReference>
<dbReference type="Pfam" id="PF16687">
    <property type="entry name" value="ELYS-bb"/>
    <property type="match status" value="1"/>
</dbReference>
<dbReference type="GO" id="GO:0005634">
    <property type="term" value="C:nucleus"/>
    <property type="evidence" value="ECO:0007669"/>
    <property type="project" value="UniProtKB-SubCell"/>
</dbReference>
<feature type="compositionally biased region" description="Basic and acidic residues" evidence="3">
    <location>
        <begin position="2233"/>
        <end position="2243"/>
    </location>
</feature>
<dbReference type="InterPro" id="IPR032040">
    <property type="entry name" value="ELYS-bb"/>
</dbReference>
<feature type="region of interest" description="Disordered" evidence="3">
    <location>
        <begin position="1936"/>
        <end position="1981"/>
    </location>
</feature>
<keyword evidence="2" id="KW-0539">Nucleus</keyword>
<sequence>MCDLTAQVISSLLQFPEVTVEALGEDEIKLDSVLHGKFAAGKNWLAWLACGPQLEVVNSATGERLSAYRFSSVGENPPNILAAKEFCWLKRTGLLVGLEETEGSMLCLYDLGISRVVKAVLLPGRITAIEPLINHGGASASTQHLHQSIRWFFGAVAVVTDVGHVLLIDLCLDDLSCSQSELEASGLKVVNKAPAEIPRIRETATREGRHLCLQLQSPSGTTATAVQYLTRTNQLAVGFSDGCLQLWNMKSFRKEYHSQLEGGRVPVHALTFQEPENDPRNCCYLWAVQSAQDSEGDVVSVHLLQLAFGDKKCLASGQILYEGLEYCEERYSQDLTGGVFSLRAQATSTRLLGCQTIENFRNHPDRDESMNDVFSPDTSLAIFSWQVKSYGQGKPSTYLGVFDINRWYHAQMPDSLRTGEFLHNCSYFALWSLDAVTVTSPNPLLDILVHERSLSRGLPPTSPPPEQFFYPSTYNFDATCLLDLGIVHLTCSGFQKETLSFLKKSGPCLSEAIPDGYSRCLMAGLLSPRLADVQPSSLTQEEQLEAILTTVVKTSSFCLITWCIKQWSREEQPRSGANLRFVLEWAWNKLVCTKDELDSICAPLFNGSFNFIDPQTLQAMQHCQLLLGNLNTIFNCFLSEAQELTEKGLVDLTNKHVVANLIFQYAQVVLWFCRSGLLPEGADVMQISKPCYNYPEIQNYYNGRRQKLERSSRGKWSSNCLMIDGMVAQFGDRIEKVWKRDEGGTGRYPPPTLHALLDIYLLESAEESAKHAIVIYLLLDVLYAFSNKPESSVESFPTAFAIPLGLVKLIQGFWLLDHNDHETALDLILHPTTSRSMLSWQHTRIIQALMCQGEHRQALRYIQMMKPSMSTSSEIKLYLTVFLFNRCMVEAWSLLRQHSSRLNVEDLLKHMYEMCQEMGLMEDLLKLPFTVTEQECLEMFLQSNGDLQNQEFLMVYYLQRANYVPALQLNQTLKMNLMNDRDPQLKERTIARNSILDQYGKVLPRVQRRLATERAKPYHHPSIILREVSRPKPLSTMAKPAASGNILTRATFINNVLSKIGEVWVGDITKPDLSPFKSPKIPELPLVKSPPLSLDQTDAFVGTPITRTTKRISRLLDLVVLPTPEMSPDAVSIQQTPPKVIPSWTTSSPLRPSAIKPSYLKNVFNPSELTLLQTPPVVKRARALTSVASNFPGFTPHSILRSSQRPTPVGSPSASPGRSLTPPLRVKESRITFIEATTKPAQWSNGIAADNEINLLSATSSVLKSRSRSASPWSTSAEERVLFAPSKPLVLQLQNEGMAEEIPDQDASEDMQEVKEMSHISARSGDSTLEFHDAPTPEEFEDDVVIINAKPAVSVDCKPVQVEVPQLVVLEEEEEEEEEKKVTEVFLIEKQEERLPPEDENEVVEPPMEYKDLDNVDIPSTLTRASIREAFVTDFHYMTASESSEQSYPLFEVVFGTDSSDVLVPVAADTRSVVHVSEDVAPSENKPEAIAENGKIEEHVCLEEEATAENVECLEEKTPAEESGVCLEERTVDGFPGISEEIQVPDHSVVEDPEPVSYTELQPTVPFLTPVQFSDTQHFKGELLEIRETNESEVSKIHDDLEPAPSSFSLILEAEDGENEMENAATEPNAHLLVVELLKVRESGDHAEEGHDVSEESEQQIGNQEGVTLVKAAEESPEAQIDIAESLPYVSEPIKMVIAENLLDAVKDTRTKEFVAELADGCMQEEMLVTGKTVRSSTSKPLEEPIHALTDASIKEITSTLAENKQKSRCTRGKRGMMVEEQTADVQMLHPVDGEPLDQPDLQVPTTPKRATRSAKHQPQTNMSATPGRTLRKTKDVKLEPDADQHQTTQPTTPRRGGRRTRSSIVESVESIQATDKDNKQEVTMTVIPTRRTRRTSNILAVSESAPVDLPVKVSASPSRFTRKSIGVTLEIPQVSQQKDFSTEHHEQMPLTPKRGRKSKSSLEQLKTATPRRATRSRLASLTQVPEDALPILENAYANEVALQAPDTFKESTRLVETTETRESGIMMVEGTVSHHDEMIKEVHGTAANSRRRNTLETQHPSPDEAEDTSGLAELSSSDELHAEEQNIESNAGDSEKMDPAKATVKKARGHPRKVSDLPAQEPFVFTPPCTRLMKAKKPNCPEALSTVEPQFVFSPPATRTRRKVGITISRTVEEMDIHEGDNEVPKVPKASKPMKKKASKAKKDVPWSPPPVEVNLISPVASPIDASAGKQKSGDDATSERRNLRRTRKRLMDTIFPKPVTRRKMP</sequence>
<feature type="compositionally biased region" description="Polar residues" evidence="3">
    <location>
        <begin position="1817"/>
        <end position="1827"/>
    </location>
</feature>
<feature type="region of interest" description="Disordered" evidence="3">
    <location>
        <begin position="1791"/>
        <end position="1880"/>
    </location>
</feature>
<gene>
    <name evidence="6" type="primary">Ahctf1</name>
    <name evidence="6" type="ORF">AOXY_G6801</name>
</gene>
<dbReference type="Proteomes" id="UP001230051">
    <property type="component" value="Unassembled WGS sequence"/>
</dbReference>
<evidence type="ECO:0000259" key="5">
    <source>
        <dbReference type="Pfam" id="PF16687"/>
    </source>
</evidence>
<reference evidence="6" key="1">
    <citation type="submission" date="2022-02" db="EMBL/GenBank/DDBJ databases">
        <title>Atlantic sturgeon de novo genome assembly.</title>
        <authorList>
            <person name="Stock M."/>
            <person name="Klopp C."/>
            <person name="Guiguen Y."/>
            <person name="Cabau C."/>
            <person name="Parinello H."/>
            <person name="Santidrian Yebra-Pimentel E."/>
            <person name="Kuhl H."/>
            <person name="Dirks R.P."/>
            <person name="Guessner J."/>
            <person name="Wuertz S."/>
            <person name="Du K."/>
            <person name="Schartl M."/>
        </authorList>
    </citation>
    <scope>NUCLEOTIDE SEQUENCE</scope>
    <source>
        <strain evidence="6">STURGEONOMICS-FGT-2020</strain>
        <tissue evidence="6">Whole blood</tissue>
    </source>
</reference>
<feature type="region of interest" description="Disordered" evidence="3">
    <location>
        <begin position="2183"/>
        <end position="2267"/>
    </location>
</feature>
<dbReference type="EMBL" id="JAGXEW010000005">
    <property type="protein sequence ID" value="KAK1171872.1"/>
    <property type="molecule type" value="Genomic_DNA"/>
</dbReference>
<feature type="domain" description="ELYS-like" evidence="4">
    <location>
        <begin position="720"/>
        <end position="943"/>
    </location>
</feature>
<evidence type="ECO:0000313" key="6">
    <source>
        <dbReference type="EMBL" id="KAK1171872.1"/>
    </source>
</evidence>
<evidence type="ECO:0000256" key="1">
    <source>
        <dbReference type="ARBA" id="ARBA00004123"/>
    </source>
</evidence>
<feature type="compositionally biased region" description="Basic residues" evidence="3">
    <location>
        <begin position="2104"/>
        <end position="2113"/>
    </location>
</feature>
<feature type="compositionally biased region" description="Polar residues" evidence="3">
    <location>
        <begin position="1863"/>
        <end position="1874"/>
    </location>
</feature>
<evidence type="ECO:0000259" key="4">
    <source>
        <dbReference type="Pfam" id="PF13934"/>
    </source>
</evidence>
<dbReference type="InterPro" id="IPR052620">
    <property type="entry name" value="ELYS/MEL-28_NucAsmblyFactor"/>
</dbReference>
<dbReference type="Pfam" id="PF13934">
    <property type="entry name" value="ELYS"/>
    <property type="match status" value="1"/>
</dbReference>
<dbReference type="PANTHER" id="PTHR21583">
    <property type="entry name" value="ELYS PROTEIN"/>
    <property type="match status" value="1"/>
</dbReference>
<evidence type="ECO:0000256" key="3">
    <source>
        <dbReference type="SAM" id="MobiDB-lite"/>
    </source>
</evidence>